<reference evidence="2 3" key="1">
    <citation type="journal article" date="2008" name="PLoS Genet.">
        <title>Complete genome sequence of the complex carbohydrate-degrading marine bacterium, Saccharophagus degradans strain 2-40 T.</title>
        <authorList>
            <person name="Weiner R.M."/>
            <person name="Taylor L.E.II."/>
            <person name="Henrissat B."/>
            <person name="Hauser L."/>
            <person name="Land M."/>
            <person name="Coutinho P.M."/>
            <person name="Rancurel C."/>
            <person name="Saunders E.H."/>
            <person name="Longmire A.G."/>
            <person name="Zhang H."/>
            <person name="Bayer E.A."/>
            <person name="Gilbert H.J."/>
            <person name="Larimer F."/>
            <person name="Zhulin I.B."/>
            <person name="Ekborg N.A."/>
            <person name="Lamed R."/>
            <person name="Richardson P.M."/>
            <person name="Borovok I."/>
            <person name="Hutcheson S."/>
        </authorList>
    </citation>
    <scope>NUCLEOTIDE SEQUENCE [LARGE SCALE GENOMIC DNA]</scope>
    <source>
        <strain evidence="3">2-40 / ATCC 43961 / DSM 17024</strain>
    </source>
</reference>
<keyword evidence="1" id="KW-0812">Transmembrane</keyword>
<gene>
    <name evidence="2" type="ordered locus">Sde_0209</name>
</gene>
<keyword evidence="1" id="KW-1133">Transmembrane helix</keyword>
<feature type="transmembrane region" description="Helical" evidence="1">
    <location>
        <begin position="202"/>
        <end position="221"/>
    </location>
</feature>
<dbReference type="OrthoDB" id="2083198at2"/>
<feature type="transmembrane region" description="Helical" evidence="1">
    <location>
        <begin position="12"/>
        <end position="36"/>
    </location>
</feature>
<evidence type="ECO:0000313" key="2">
    <source>
        <dbReference type="EMBL" id="ABD79473.1"/>
    </source>
</evidence>
<proteinExistence type="predicted"/>
<name>Q21PA6_SACD2</name>
<protein>
    <submittedName>
        <fullName evidence="2">Uncharacterized protein</fullName>
    </submittedName>
</protein>
<feature type="transmembrane region" description="Helical" evidence="1">
    <location>
        <begin position="170"/>
        <end position="190"/>
    </location>
</feature>
<dbReference type="KEGG" id="sde:Sde_0209"/>
<dbReference type="EMBL" id="CP000282">
    <property type="protein sequence ID" value="ABD79473.1"/>
    <property type="molecule type" value="Genomic_DNA"/>
</dbReference>
<dbReference type="Proteomes" id="UP000001947">
    <property type="component" value="Chromosome"/>
</dbReference>
<evidence type="ECO:0000313" key="3">
    <source>
        <dbReference type="Proteomes" id="UP000001947"/>
    </source>
</evidence>
<dbReference type="HOGENOM" id="CLU_093433_0_0_6"/>
<feature type="transmembrane region" description="Helical" evidence="1">
    <location>
        <begin position="42"/>
        <end position="63"/>
    </location>
</feature>
<dbReference type="STRING" id="203122.Sde_0209"/>
<keyword evidence="3" id="KW-1185">Reference proteome</keyword>
<evidence type="ECO:0000256" key="1">
    <source>
        <dbReference type="SAM" id="Phobius"/>
    </source>
</evidence>
<dbReference type="GeneID" id="98611916"/>
<sequence length="243" mass="27556">MLKELSKHFEHYAIHARFMPVFVVIFPLVLTILAWYPQAKTVLGGAMTLLISFGVMSFLSIYVSNLGNDLQDKYFKSWGGAPSTLLLLPGNKELDRYTKQRYFKWLNSKCSGLGLPESIDDQSDSEELYEKIRSAGNFMREYTRDRKKYSQVYNDNVAYGFARNIVAIRIAGLVIASVSLISNGICLYFLTGTDSHNAINSIGVVAFLVSIICLLIHSVVLKEEFVKRRGYRYAKTLFEACEK</sequence>
<dbReference type="eggNOG" id="ENOG502Z8ED">
    <property type="taxonomic scope" value="Bacteria"/>
</dbReference>
<dbReference type="RefSeq" id="WP_011466697.1">
    <property type="nucleotide sequence ID" value="NC_007912.1"/>
</dbReference>
<organism evidence="2 3">
    <name type="scientific">Saccharophagus degradans (strain 2-40 / ATCC 43961 / DSM 17024)</name>
    <dbReference type="NCBI Taxonomy" id="203122"/>
    <lineage>
        <taxon>Bacteria</taxon>
        <taxon>Pseudomonadati</taxon>
        <taxon>Pseudomonadota</taxon>
        <taxon>Gammaproteobacteria</taxon>
        <taxon>Cellvibrionales</taxon>
        <taxon>Cellvibrionaceae</taxon>
        <taxon>Saccharophagus</taxon>
    </lineage>
</organism>
<accession>Q21PA6</accession>
<keyword evidence="1" id="KW-0472">Membrane</keyword>
<dbReference type="AlphaFoldDB" id="Q21PA6"/>